<gene>
    <name evidence="8" type="ORF">EIN_390790</name>
</gene>
<dbReference type="GeneID" id="14888470"/>
<evidence type="ECO:0000256" key="1">
    <source>
        <dbReference type="ARBA" id="ARBA00004604"/>
    </source>
</evidence>
<dbReference type="SUPFAM" id="SSF50998">
    <property type="entry name" value="Quinoprotein alcohol dehydrogenase-like"/>
    <property type="match status" value="1"/>
</dbReference>
<keyword evidence="3" id="KW-0677">Repeat</keyword>
<proteinExistence type="predicted"/>
<feature type="repeat" description="WD" evidence="5">
    <location>
        <begin position="198"/>
        <end position="238"/>
    </location>
</feature>
<feature type="repeat" description="WD" evidence="5">
    <location>
        <begin position="563"/>
        <end position="604"/>
    </location>
</feature>
<dbReference type="AlphaFoldDB" id="A0A0A1U588"/>
<dbReference type="PROSITE" id="PS50294">
    <property type="entry name" value="WD_REPEATS_REGION"/>
    <property type="match status" value="4"/>
</dbReference>
<protein>
    <recommendedName>
        <fullName evidence="7">U3 small nucleolar RNA-associated protein 13 C-terminal domain-containing protein</fullName>
    </recommendedName>
</protein>
<dbReference type="InterPro" id="IPR001680">
    <property type="entry name" value="WD40_rpt"/>
</dbReference>
<dbReference type="EMBL" id="KB206629">
    <property type="protein sequence ID" value="ELP89454.1"/>
    <property type="molecule type" value="Genomic_DNA"/>
</dbReference>
<dbReference type="OMA" id="PYVQRHF"/>
<dbReference type="PANTHER" id="PTHR19854:SF15">
    <property type="entry name" value="TRANSDUCIN BETA-LIKE PROTEIN 3"/>
    <property type="match status" value="1"/>
</dbReference>
<feature type="repeat" description="WD" evidence="5">
    <location>
        <begin position="521"/>
        <end position="562"/>
    </location>
</feature>
<dbReference type="Proteomes" id="UP000014680">
    <property type="component" value="Unassembled WGS sequence"/>
</dbReference>
<feature type="repeat" description="WD" evidence="5">
    <location>
        <begin position="434"/>
        <end position="475"/>
    </location>
</feature>
<dbReference type="InterPro" id="IPR015943">
    <property type="entry name" value="WD40/YVTN_repeat-like_dom_sf"/>
</dbReference>
<dbReference type="SMART" id="SM00320">
    <property type="entry name" value="WD40"/>
    <property type="match status" value="8"/>
</dbReference>
<dbReference type="GO" id="GO:0034511">
    <property type="term" value="F:U3 snoRNA binding"/>
    <property type="evidence" value="ECO:0007669"/>
    <property type="project" value="TreeGrafter"/>
</dbReference>
<organism evidence="8 9">
    <name type="scientific">Entamoeba invadens IP1</name>
    <dbReference type="NCBI Taxonomy" id="370355"/>
    <lineage>
        <taxon>Eukaryota</taxon>
        <taxon>Amoebozoa</taxon>
        <taxon>Evosea</taxon>
        <taxon>Archamoebae</taxon>
        <taxon>Mastigamoebida</taxon>
        <taxon>Entamoebidae</taxon>
        <taxon>Entamoeba</taxon>
    </lineage>
</organism>
<evidence type="ECO:0000259" key="7">
    <source>
        <dbReference type="Pfam" id="PF08625"/>
    </source>
</evidence>
<reference evidence="8 9" key="1">
    <citation type="submission" date="2012-10" db="EMBL/GenBank/DDBJ databases">
        <authorList>
            <person name="Zafar N."/>
            <person name="Inman J."/>
            <person name="Hall N."/>
            <person name="Lorenzi H."/>
            <person name="Caler E."/>
        </authorList>
    </citation>
    <scope>NUCLEOTIDE SEQUENCE [LARGE SCALE GENOMIC DNA]</scope>
    <source>
        <strain evidence="8 9">IP1</strain>
    </source>
</reference>
<evidence type="ECO:0000256" key="2">
    <source>
        <dbReference type="ARBA" id="ARBA00022574"/>
    </source>
</evidence>
<feature type="domain" description="U3 small nucleolar RNA-associated protein 13 C-terminal" evidence="7">
    <location>
        <begin position="657"/>
        <end position="778"/>
    </location>
</feature>
<feature type="repeat" description="WD" evidence="5">
    <location>
        <begin position="392"/>
        <end position="433"/>
    </location>
</feature>
<dbReference type="GO" id="GO:0030686">
    <property type="term" value="C:90S preribosome"/>
    <property type="evidence" value="ECO:0007669"/>
    <property type="project" value="TreeGrafter"/>
</dbReference>
<keyword evidence="2 5" id="KW-0853">WD repeat</keyword>
<evidence type="ECO:0000313" key="9">
    <source>
        <dbReference type="Proteomes" id="UP000014680"/>
    </source>
</evidence>
<dbReference type="GO" id="GO:0032040">
    <property type="term" value="C:small-subunit processome"/>
    <property type="evidence" value="ECO:0007669"/>
    <property type="project" value="InterPro"/>
</dbReference>
<dbReference type="InterPro" id="IPR013934">
    <property type="entry name" value="Utp13_C"/>
</dbReference>
<evidence type="ECO:0000256" key="4">
    <source>
        <dbReference type="ARBA" id="ARBA00023242"/>
    </source>
</evidence>
<dbReference type="KEGG" id="eiv:EIN_390790"/>
<feature type="region of interest" description="Disordered" evidence="6">
    <location>
        <begin position="340"/>
        <end position="361"/>
    </location>
</feature>
<name>A0A0A1U588_ENTIV</name>
<dbReference type="CDD" id="cd00200">
    <property type="entry name" value="WD40"/>
    <property type="match status" value="1"/>
</dbReference>
<evidence type="ECO:0000256" key="3">
    <source>
        <dbReference type="ARBA" id="ARBA00022737"/>
    </source>
</evidence>
<evidence type="ECO:0000256" key="6">
    <source>
        <dbReference type="SAM" id="MobiDB-lite"/>
    </source>
</evidence>
<comment type="subcellular location">
    <subcellularLocation>
        <location evidence="1">Nucleus</location>
        <location evidence="1">Nucleolus</location>
    </subcellularLocation>
</comment>
<dbReference type="GO" id="GO:0000472">
    <property type="term" value="P:endonucleolytic cleavage to generate mature 5'-end of SSU-rRNA from (SSU-rRNA, 5.8S rRNA, LSU-rRNA)"/>
    <property type="evidence" value="ECO:0007669"/>
    <property type="project" value="TreeGrafter"/>
</dbReference>
<sequence length="788" mass="89160">MEVIPTKKEQNLIQQISKEDITKTCYAGGSVISTTDGTLCWVAEDGVTINVGSIHGEVKHTYPGDSTEVIVSAVSKNNKYLAVSYASGLIYIYDLDIPRTQIMIIKTPKVSALTSPVTVSLCFSFSNMFIAMGSNDGYVRVYDLENKYFTHVLVFSHGLVTSLLFDDTNKDNFYVYAASDNIENIRQFNLMTKKSADFFGHLNGVVSMCFDEDYNLVSAGKDKALIYWDMKTKKPSKTVMIPDPLLIKFIGEKYVIASTDGKIYFLKENKICWESGEDQRLLSPNTLLLTSDTLIHVSYDGYFIFYSFSGEVVNYDCFDRDSVIYCLPLTFENKVESSESSSDSKELKAEEEEEEKEKEVPQNSLHATHVLLVNNSNALELRDLVTHTSKMYYGHEATIMCCDFSKDKNRLIVGYYDGYVSVWDVLTMKELYSFESHSGPVTAIAHSMSKNSFATGSNDKFIKVYKYNDTQAKQLDAFAAHSKEIQYLKYSKKDLYLVSCSADKTAKLWVPKQNYALQGILKGHTRAVVSADFSPIEQVVMTSSVDGTIRMWSVKSLSALKTFQGHNGGVQKAIFVNKGVQVLSVGNDGTTRLWTIKSGENVQTLDTNTSRLWDIEGYNKEFIVCGDGGFVSLIRDVSKEVVQERIKTREQEIMLSQKLMNLTRSGKWKEALRICVELGLPKEALNCCYHCDVKEAISDWDATLGQKFYQFARKWNERNVTMAVAQIVMEAIFMKWTLEDILDEQLKKSLQRMKELNTKHLETLDGYYRKALFVKYVADALNPLPDLI</sequence>
<dbReference type="GO" id="GO:0000480">
    <property type="term" value="P:endonucleolytic cleavage in 5'-ETS of tricistronic rRNA transcript (SSU-rRNA, 5.8S rRNA, LSU-rRNA)"/>
    <property type="evidence" value="ECO:0007669"/>
    <property type="project" value="TreeGrafter"/>
</dbReference>
<keyword evidence="9" id="KW-1185">Reference proteome</keyword>
<dbReference type="InterPro" id="IPR011047">
    <property type="entry name" value="Quinoprotein_ADH-like_sf"/>
</dbReference>
<dbReference type="VEuPathDB" id="AmoebaDB:EIN_390790"/>
<evidence type="ECO:0000313" key="8">
    <source>
        <dbReference type="EMBL" id="ELP89454.1"/>
    </source>
</evidence>
<dbReference type="Gene3D" id="2.130.10.10">
    <property type="entry name" value="YVTN repeat-like/Quinoprotein amine dehydrogenase"/>
    <property type="match status" value="3"/>
</dbReference>
<evidence type="ECO:0000256" key="5">
    <source>
        <dbReference type="PROSITE-ProRule" id="PRU00221"/>
    </source>
</evidence>
<accession>A0A0A1U588</accession>
<feature type="repeat" description="WD" evidence="5">
    <location>
        <begin position="478"/>
        <end position="509"/>
    </location>
</feature>
<keyword evidence="4" id="KW-0539">Nucleus</keyword>
<dbReference type="Pfam" id="PF00400">
    <property type="entry name" value="WD40"/>
    <property type="match status" value="7"/>
</dbReference>
<dbReference type="OrthoDB" id="5414888at2759"/>
<dbReference type="PROSITE" id="PS50082">
    <property type="entry name" value="WD_REPEATS_2"/>
    <property type="match status" value="6"/>
</dbReference>
<dbReference type="PANTHER" id="PTHR19854">
    <property type="entry name" value="TRANSDUCIN BETA-LIKE 3"/>
    <property type="match status" value="1"/>
</dbReference>
<dbReference type="RefSeq" id="XP_004256225.1">
    <property type="nucleotide sequence ID" value="XM_004256177.1"/>
</dbReference>
<dbReference type="Pfam" id="PF08625">
    <property type="entry name" value="Utp13"/>
    <property type="match status" value="1"/>
</dbReference>